<keyword evidence="1" id="KW-1133">Transmembrane helix</keyword>
<dbReference type="EMBL" id="MGJC01000006">
    <property type="protein sequence ID" value="OGN00371.1"/>
    <property type="molecule type" value="Genomic_DNA"/>
</dbReference>
<organism evidence="2 3">
    <name type="scientific">Candidatus Yanofskybacteria bacterium RIFCSPHIGHO2_01_FULL_41_27</name>
    <dbReference type="NCBI Taxonomy" id="1802662"/>
    <lineage>
        <taxon>Bacteria</taxon>
        <taxon>Candidatus Yanofskyibacteriota</taxon>
    </lineage>
</organism>
<sequence length="79" mass="9263">MKKFIVFVLFCAIFPNLAIVLFQILSTIFMVIVFYLLILSPPLSLLLTLVQWLPSRQESFKKCFLKNYPVLDPILRQTQ</sequence>
<feature type="transmembrane region" description="Helical" evidence="1">
    <location>
        <begin position="28"/>
        <end position="53"/>
    </location>
</feature>
<evidence type="ECO:0000256" key="1">
    <source>
        <dbReference type="SAM" id="Phobius"/>
    </source>
</evidence>
<protein>
    <submittedName>
        <fullName evidence="2">Uncharacterized protein</fullName>
    </submittedName>
</protein>
<keyword evidence="1" id="KW-0472">Membrane</keyword>
<accession>A0A1F8EHR8</accession>
<dbReference type="AlphaFoldDB" id="A0A1F8EHR8"/>
<gene>
    <name evidence="2" type="ORF">A2736_01500</name>
</gene>
<name>A0A1F8EHR8_9BACT</name>
<evidence type="ECO:0000313" key="3">
    <source>
        <dbReference type="Proteomes" id="UP000177503"/>
    </source>
</evidence>
<comment type="caution">
    <text evidence="2">The sequence shown here is derived from an EMBL/GenBank/DDBJ whole genome shotgun (WGS) entry which is preliminary data.</text>
</comment>
<keyword evidence="1" id="KW-0812">Transmembrane</keyword>
<evidence type="ECO:0000313" key="2">
    <source>
        <dbReference type="EMBL" id="OGN00371.1"/>
    </source>
</evidence>
<reference evidence="2 3" key="1">
    <citation type="journal article" date="2016" name="Nat. Commun.">
        <title>Thousands of microbial genomes shed light on interconnected biogeochemical processes in an aquifer system.</title>
        <authorList>
            <person name="Anantharaman K."/>
            <person name="Brown C.T."/>
            <person name="Hug L.A."/>
            <person name="Sharon I."/>
            <person name="Castelle C.J."/>
            <person name="Probst A.J."/>
            <person name="Thomas B.C."/>
            <person name="Singh A."/>
            <person name="Wilkins M.J."/>
            <person name="Karaoz U."/>
            <person name="Brodie E.L."/>
            <person name="Williams K.H."/>
            <person name="Hubbard S.S."/>
            <person name="Banfield J.F."/>
        </authorList>
    </citation>
    <scope>NUCLEOTIDE SEQUENCE [LARGE SCALE GENOMIC DNA]</scope>
</reference>
<dbReference type="Proteomes" id="UP000177503">
    <property type="component" value="Unassembled WGS sequence"/>
</dbReference>
<proteinExistence type="predicted"/>